<dbReference type="EMBL" id="JANX01000001">
    <property type="protein sequence ID" value="KGM36154.1"/>
    <property type="molecule type" value="Genomic_DNA"/>
</dbReference>
<name>A0A0A0DDF5_9PROT</name>
<sequence>MVDAIIKLGGIPPGRANPDDIPSNCVIDIGTEFNGNGGGDTFDTIEQAAQFAAQWIRGLDWSDVGSDGDVRLIVGLRDRDA</sequence>
<gene>
    <name evidence="1" type="ORF">P409_00465</name>
</gene>
<evidence type="ECO:0000313" key="2">
    <source>
        <dbReference type="Proteomes" id="UP000029995"/>
    </source>
</evidence>
<dbReference type="Proteomes" id="UP000029995">
    <property type="component" value="Unassembled WGS sequence"/>
</dbReference>
<comment type="caution">
    <text evidence="1">The sequence shown here is derived from an EMBL/GenBank/DDBJ whole genome shotgun (WGS) entry which is preliminary data.</text>
</comment>
<protein>
    <submittedName>
        <fullName evidence="1">Uncharacterized protein</fullName>
    </submittedName>
</protein>
<reference evidence="1 2" key="1">
    <citation type="submission" date="2014-01" db="EMBL/GenBank/DDBJ databases">
        <title>Genome sequence determination for a cystic fibrosis isolate, Inquilinus limosus.</title>
        <authorList>
            <person name="Pino M."/>
            <person name="Di Conza J."/>
            <person name="Gutkind G."/>
        </authorList>
    </citation>
    <scope>NUCLEOTIDE SEQUENCE [LARGE SCALE GENOMIC DNA]</scope>
    <source>
        <strain evidence="1 2">MP06</strain>
    </source>
</reference>
<accession>A0A0A0DDF5</accession>
<organism evidence="1 2">
    <name type="scientific">Inquilinus limosus MP06</name>
    <dbReference type="NCBI Taxonomy" id="1398085"/>
    <lineage>
        <taxon>Bacteria</taxon>
        <taxon>Pseudomonadati</taxon>
        <taxon>Pseudomonadota</taxon>
        <taxon>Alphaproteobacteria</taxon>
        <taxon>Rhodospirillales</taxon>
        <taxon>Rhodospirillaceae</taxon>
        <taxon>Inquilinus</taxon>
    </lineage>
</organism>
<dbReference type="AlphaFoldDB" id="A0A0A0DDF5"/>
<evidence type="ECO:0000313" key="1">
    <source>
        <dbReference type="EMBL" id="KGM36154.1"/>
    </source>
</evidence>
<proteinExistence type="predicted"/>